<dbReference type="InterPro" id="IPR027098">
    <property type="entry name" value="Na_channel_b1/b3"/>
</dbReference>
<dbReference type="GO" id="GO:0001518">
    <property type="term" value="C:voltage-gated sodium channel complex"/>
    <property type="evidence" value="ECO:0007669"/>
    <property type="project" value="InterPro"/>
</dbReference>
<evidence type="ECO:0000313" key="10">
    <source>
        <dbReference type="EMBL" id="NXX75488.1"/>
    </source>
</evidence>
<gene>
    <name evidence="10" type="primary">Scn1b</name>
    <name evidence="10" type="ORF">UROIND_R15776</name>
</gene>
<evidence type="ECO:0000256" key="9">
    <source>
        <dbReference type="ARBA" id="ARBA00023319"/>
    </source>
</evidence>
<organism evidence="10 11">
    <name type="scientific">Urocolius indicus</name>
    <name type="common">Red-faced mousebird</name>
    <name type="synonym">Colius indicus</name>
    <dbReference type="NCBI Taxonomy" id="458196"/>
    <lineage>
        <taxon>Eukaryota</taxon>
        <taxon>Metazoa</taxon>
        <taxon>Chordata</taxon>
        <taxon>Craniata</taxon>
        <taxon>Vertebrata</taxon>
        <taxon>Euteleostomi</taxon>
        <taxon>Archelosauria</taxon>
        <taxon>Archosauria</taxon>
        <taxon>Dinosauria</taxon>
        <taxon>Saurischia</taxon>
        <taxon>Theropoda</taxon>
        <taxon>Coelurosauria</taxon>
        <taxon>Aves</taxon>
        <taxon>Neognathae</taxon>
        <taxon>Neoaves</taxon>
        <taxon>Telluraves</taxon>
        <taxon>Coraciimorphae</taxon>
        <taxon>Coliiformes</taxon>
        <taxon>Coliidae</taxon>
        <taxon>Urocolius</taxon>
    </lineage>
</organism>
<comment type="subcellular location">
    <subcellularLocation>
        <location evidence="1">Cell membrane</location>
        <topology evidence="1">Single-pass type I membrane protein</topology>
    </subcellularLocation>
</comment>
<dbReference type="GO" id="GO:0086091">
    <property type="term" value="P:regulation of heart rate by cardiac conduction"/>
    <property type="evidence" value="ECO:0007669"/>
    <property type="project" value="TreeGrafter"/>
</dbReference>
<protein>
    <submittedName>
        <fullName evidence="10">SCN1B protein</fullName>
    </submittedName>
</protein>
<evidence type="ECO:0000256" key="8">
    <source>
        <dbReference type="ARBA" id="ARBA00023180"/>
    </source>
</evidence>
<dbReference type="GO" id="GO:0044325">
    <property type="term" value="F:transmembrane transporter binding"/>
    <property type="evidence" value="ECO:0007669"/>
    <property type="project" value="TreeGrafter"/>
</dbReference>
<name>A0A852KE09_UROIN</name>
<keyword evidence="8" id="KW-0325">Glycoprotein</keyword>
<keyword evidence="4" id="KW-0732">Signal</keyword>
<dbReference type="PANTHER" id="PTHR10546">
    <property type="entry name" value="SODIUM CHANNEL SUBUNIT BETA-1 AND 3"/>
    <property type="match status" value="1"/>
</dbReference>
<evidence type="ECO:0000256" key="5">
    <source>
        <dbReference type="ARBA" id="ARBA00022989"/>
    </source>
</evidence>
<keyword evidence="5" id="KW-1133">Transmembrane helix</keyword>
<dbReference type="GO" id="GO:0086002">
    <property type="term" value="P:cardiac muscle cell action potential involved in contraction"/>
    <property type="evidence" value="ECO:0007669"/>
    <property type="project" value="TreeGrafter"/>
</dbReference>
<keyword evidence="11" id="KW-1185">Reference proteome</keyword>
<reference evidence="10" key="1">
    <citation type="submission" date="2020-02" db="EMBL/GenBank/DDBJ databases">
        <title>Bird 10,000 Genomes (B10K) Project - Family phase.</title>
        <authorList>
            <person name="Zhang G."/>
        </authorList>
    </citation>
    <scope>NUCLEOTIDE SEQUENCE</scope>
    <source>
        <strain evidence="10">B10K-DU-030-59</strain>
    </source>
</reference>
<keyword evidence="7" id="KW-1015">Disulfide bond</keyword>
<keyword evidence="2" id="KW-1003">Cell membrane</keyword>
<evidence type="ECO:0000256" key="2">
    <source>
        <dbReference type="ARBA" id="ARBA00022475"/>
    </source>
</evidence>
<keyword evidence="6" id="KW-0472">Membrane</keyword>
<dbReference type="EMBL" id="WBNH01001766">
    <property type="protein sequence ID" value="NXX75488.1"/>
    <property type="molecule type" value="Genomic_DNA"/>
</dbReference>
<dbReference type="AlphaFoldDB" id="A0A852KE09"/>
<dbReference type="PANTHER" id="PTHR10546:SF2">
    <property type="entry name" value="SODIUM CHANNEL SUBUNIT BETA-1"/>
    <property type="match status" value="1"/>
</dbReference>
<comment type="caution">
    <text evidence="10">The sequence shown here is derived from an EMBL/GenBank/DDBJ whole genome shotgun (WGS) entry which is preliminary data.</text>
</comment>
<feature type="non-terminal residue" evidence="10">
    <location>
        <position position="1"/>
    </location>
</feature>
<keyword evidence="9" id="KW-0393">Immunoglobulin domain</keyword>
<evidence type="ECO:0000256" key="7">
    <source>
        <dbReference type="ARBA" id="ARBA00023157"/>
    </source>
</evidence>
<feature type="non-terminal residue" evidence="10">
    <location>
        <position position="54"/>
    </location>
</feature>
<dbReference type="GO" id="GO:0019871">
    <property type="term" value="F:sodium channel inhibitor activity"/>
    <property type="evidence" value="ECO:0007669"/>
    <property type="project" value="TreeGrafter"/>
</dbReference>
<evidence type="ECO:0000313" key="11">
    <source>
        <dbReference type="Proteomes" id="UP000654395"/>
    </source>
</evidence>
<proteinExistence type="predicted"/>
<evidence type="ECO:0000256" key="4">
    <source>
        <dbReference type="ARBA" id="ARBA00022729"/>
    </source>
</evidence>
<evidence type="ECO:0000256" key="3">
    <source>
        <dbReference type="ARBA" id="ARBA00022692"/>
    </source>
</evidence>
<evidence type="ECO:0000256" key="6">
    <source>
        <dbReference type="ARBA" id="ARBA00023136"/>
    </source>
</evidence>
<evidence type="ECO:0000256" key="1">
    <source>
        <dbReference type="ARBA" id="ARBA00004251"/>
    </source>
</evidence>
<accession>A0A852KE09</accession>
<keyword evidence="3" id="KW-0812">Transmembrane</keyword>
<dbReference type="GO" id="GO:0006814">
    <property type="term" value="P:sodium ion transport"/>
    <property type="evidence" value="ECO:0007669"/>
    <property type="project" value="InterPro"/>
</dbReference>
<dbReference type="Proteomes" id="UP000654395">
    <property type="component" value="Unassembled WGS sequence"/>
</dbReference>
<dbReference type="OrthoDB" id="8868224at2759"/>
<sequence length="54" mass="5877">LGGCVEVASGTEAVLGAPFRLLCIACKRRSETTAQALGEWYFRPDGDTQYQKVL</sequence>